<reference evidence="1" key="1">
    <citation type="journal article" date="2021" name="Genome Biol. Evol.">
        <title>The assembled and annotated genome of the fairy-ring fungus Marasmius oreades.</title>
        <authorList>
            <person name="Hiltunen M."/>
            <person name="Ament-Velasquez S.L."/>
            <person name="Johannesson H."/>
        </authorList>
    </citation>
    <scope>NUCLEOTIDE SEQUENCE</scope>
    <source>
        <strain evidence="1">03SP1</strain>
    </source>
</reference>
<organism evidence="1 2">
    <name type="scientific">Marasmius oreades</name>
    <name type="common">fairy-ring Marasmius</name>
    <dbReference type="NCBI Taxonomy" id="181124"/>
    <lineage>
        <taxon>Eukaryota</taxon>
        <taxon>Fungi</taxon>
        <taxon>Dikarya</taxon>
        <taxon>Basidiomycota</taxon>
        <taxon>Agaricomycotina</taxon>
        <taxon>Agaricomycetes</taxon>
        <taxon>Agaricomycetidae</taxon>
        <taxon>Agaricales</taxon>
        <taxon>Marasmiineae</taxon>
        <taxon>Marasmiaceae</taxon>
        <taxon>Marasmius</taxon>
    </lineage>
</organism>
<dbReference type="PANTHER" id="PTHR42923:SF20">
    <property type="entry name" value="FLAVIN-CONTAINING AMINE OXIDASEDEHYDROGENASE"/>
    <property type="match status" value="1"/>
</dbReference>
<dbReference type="GO" id="GO:0016491">
    <property type="term" value="F:oxidoreductase activity"/>
    <property type="evidence" value="ECO:0007669"/>
    <property type="project" value="TreeGrafter"/>
</dbReference>
<dbReference type="InterPro" id="IPR036188">
    <property type="entry name" value="FAD/NAD-bd_sf"/>
</dbReference>
<evidence type="ECO:0000313" key="2">
    <source>
        <dbReference type="Proteomes" id="UP001049176"/>
    </source>
</evidence>
<dbReference type="InterPro" id="IPR050464">
    <property type="entry name" value="Zeta_carotene_desat/Oxidored"/>
</dbReference>
<comment type="caution">
    <text evidence="1">The sequence shown here is derived from an EMBL/GenBank/DDBJ whole genome shotgun (WGS) entry which is preliminary data.</text>
</comment>
<evidence type="ECO:0000313" key="1">
    <source>
        <dbReference type="EMBL" id="KAG7095617.1"/>
    </source>
</evidence>
<dbReference type="OrthoDB" id="2019015at2759"/>
<dbReference type="PANTHER" id="PTHR42923">
    <property type="entry name" value="PROTOPORPHYRINOGEN OXIDASE"/>
    <property type="match status" value="1"/>
</dbReference>
<gene>
    <name evidence="1" type="ORF">E1B28_006342</name>
</gene>
<protein>
    <submittedName>
        <fullName evidence="1">Uncharacterized protein</fullName>
    </submittedName>
</protein>
<dbReference type="GeneID" id="66075418"/>
<accession>A0A9P7S5U3</accession>
<keyword evidence="2" id="KW-1185">Reference proteome</keyword>
<proteinExistence type="predicted"/>
<dbReference type="RefSeq" id="XP_043012087.1">
    <property type="nucleotide sequence ID" value="XM_043160745.1"/>
</dbReference>
<dbReference type="AlphaFoldDB" id="A0A9P7S5U3"/>
<dbReference type="SUPFAM" id="SSF51905">
    <property type="entry name" value="FAD/NAD(P)-binding domain"/>
    <property type="match status" value="1"/>
</dbReference>
<dbReference type="Proteomes" id="UP001049176">
    <property type="component" value="Chromosome 3"/>
</dbReference>
<sequence>MLTSNLPPMVVFPEASRVYSDWKTSLEKRGVQIRLSTEVTQVISRSSKGVEVNIKQGLTETTEEYDELVFCVLSDTAKRLLGKEARWIEKRVLGAVKWSDDITVTHSDMNYMKKWYEVEFNKEHTVSNLAHGRNELKRVEEAKKTFKPMYYIKQTPADPRKLEMSFDCSAFQYQLDKNAPLENHVFQTIFLNKEDEETWSKHEIAPDKIIKENWWHQLCHSYTHYLFVAPLLFLLNGKRRTTYAGSWTLVNAHELAVISGVAAAYSLGAEYPLQLREDKFAKLCFRLYLLLVHWKWFGN</sequence>
<name>A0A9P7S5U3_9AGAR</name>
<dbReference type="KEGG" id="more:E1B28_006342"/>
<dbReference type="EMBL" id="CM032183">
    <property type="protein sequence ID" value="KAG7095617.1"/>
    <property type="molecule type" value="Genomic_DNA"/>
</dbReference>